<gene>
    <name evidence="1" type="ORF">CSUIS_a0003</name>
</gene>
<dbReference type="RefSeq" id="WP_086298648.1">
    <property type="nucleotide sequence ID" value="NZ_CP018790.1"/>
</dbReference>
<evidence type="ECO:0000313" key="1">
    <source>
        <dbReference type="EMBL" id="ARR01445.1"/>
    </source>
</evidence>
<keyword evidence="1" id="KW-0614">Plasmid</keyword>
<sequence>MISYFKFKNTNTGTQIFLRKKRNVFDKPKETYISKKGNILITGILASGKSKKLESFNKKADELWKDKVISFSATDSISEIFHKNLNGHSEITDLLSVTEKLDTSKNFVKAMALVEKAKNSTIIIDDIDRLSGKKLEITKDLIRTKILKNTP</sequence>
<dbReference type="EMBL" id="CP018790">
    <property type="protein sequence ID" value="ARR01445.1"/>
    <property type="molecule type" value="Genomic_DNA"/>
</dbReference>
<dbReference type="AlphaFoldDB" id="A0A1X9SZ05"/>
<dbReference type="SUPFAM" id="SSF52540">
    <property type="entry name" value="P-loop containing nucleoside triphosphate hydrolases"/>
    <property type="match status" value="1"/>
</dbReference>
<reference evidence="2" key="1">
    <citation type="journal article" date="2017" name="Genome Biol. Evol.">
        <title>Comparative Genomic Analysis Identifies a Campylobacter Clade Deficient in Selenium Metabolism.</title>
        <authorList>
            <person name="Miller W.G."/>
            <person name="Yee E."/>
            <person name="Lopes B.S."/>
            <person name="Chapman M.H."/>
            <person name="Huynh S."/>
            <person name="Bono J.L."/>
            <person name="Parker C.T."/>
            <person name="Strachan N.J.C."/>
            <person name="Forbes K.J."/>
        </authorList>
    </citation>
    <scope>NUCLEOTIDE SEQUENCE [LARGE SCALE GENOMIC DNA]</scope>
    <source>
        <strain evidence="2">RM6137</strain>
        <plasmid evidence="2">psuis6137</plasmid>
    </source>
</reference>
<proteinExistence type="predicted"/>
<dbReference type="InterPro" id="IPR027417">
    <property type="entry name" value="P-loop_NTPase"/>
</dbReference>
<dbReference type="Proteomes" id="UP000194260">
    <property type="component" value="Plasmid pSUIS6137"/>
</dbReference>
<geneLocation type="plasmid" evidence="2">
    <name>psuis6137</name>
</geneLocation>
<protein>
    <submittedName>
        <fullName evidence="1">Uncharacterized protein</fullName>
    </submittedName>
</protein>
<name>A0A1X9SZ05_9BACT</name>
<organism evidence="1 2">
    <name type="scientific">Campylobacter porcelli</name>
    <dbReference type="NCBI Taxonomy" id="1660073"/>
    <lineage>
        <taxon>Bacteria</taxon>
        <taxon>Pseudomonadati</taxon>
        <taxon>Campylobacterota</taxon>
        <taxon>Epsilonproteobacteria</taxon>
        <taxon>Campylobacterales</taxon>
        <taxon>Campylobacteraceae</taxon>
        <taxon>Campylobacter</taxon>
    </lineage>
</organism>
<evidence type="ECO:0000313" key="2">
    <source>
        <dbReference type="Proteomes" id="UP000194260"/>
    </source>
</evidence>
<dbReference type="KEGG" id="camy:CSUIS_a0003"/>
<accession>A0A1X9SZ05</accession>